<dbReference type="GeneID" id="16077813"/>
<feature type="transmembrane region" description="Helical" evidence="2">
    <location>
        <begin position="201"/>
        <end position="224"/>
    </location>
</feature>
<keyword evidence="2" id="KW-0472">Membrane</keyword>
<accession>F2U182</accession>
<keyword evidence="3" id="KW-0732">Signal</keyword>
<evidence type="ECO:0000256" key="2">
    <source>
        <dbReference type="SAM" id="Phobius"/>
    </source>
</evidence>
<dbReference type="EMBL" id="GL832958">
    <property type="protein sequence ID" value="EGD80656.1"/>
    <property type="molecule type" value="Genomic_DNA"/>
</dbReference>
<dbReference type="AlphaFoldDB" id="F2U182"/>
<organism evidence="5">
    <name type="scientific">Salpingoeca rosetta (strain ATCC 50818 / BSB-021)</name>
    <dbReference type="NCBI Taxonomy" id="946362"/>
    <lineage>
        <taxon>Eukaryota</taxon>
        <taxon>Choanoflagellata</taxon>
        <taxon>Craspedida</taxon>
        <taxon>Salpingoecidae</taxon>
        <taxon>Salpingoeca</taxon>
    </lineage>
</organism>
<sequence length="479" mass="51800">MRTMCARSLVSAVLVVLVVLVVALGAKGSTDVADVAAETQKALNLAVNDRIVLQRWKKAVDVAVLGEPLLFRKPTNVLTSFRLLASNTIVQAGTASGSCSITLANGRTFTNVSSVQVTVNPFSKTHLSVFNADYIATRTELSLGRLFLMFAGAFLVVNAARLSRRLTVYYTLTSMAIFFTALIFVFLFLRKTFGNRLAYVFGALGSVVTFIALRLGLSVDSVLWGAVWETVFNTITLQEGYETAFMVAVCAALLSVVVAAYLGPPSESAMNGLRVFLMGTGAIAFALGTSDYSLGILLAIIGSIVAILVENGAGNPHDAAANAAHAAAYPLHMAAHSPMPSAPTSPLPGAPPHHVNGNGNGNGHHAPRLYHRFAGHHDSQYATPVHQQHQHQQHQQHQEYARDASASFLSPSNQRYHELKCEHLRRDIADSPSRVLRRLERRLPANMREAFASFYADNRVLTPQAYEVVAATYEDVAED</sequence>
<gene>
    <name evidence="4" type="ORF">PTSG_01246</name>
</gene>
<feature type="compositionally biased region" description="Pro residues" evidence="1">
    <location>
        <begin position="340"/>
        <end position="351"/>
    </location>
</feature>
<protein>
    <submittedName>
        <fullName evidence="4">Uncharacterized protein</fullName>
    </submittedName>
</protein>
<dbReference type="InParanoid" id="F2U182"/>
<feature type="chain" id="PRO_5003290162" evidence="3">
    <location>
        <begin position="29"/>
        <end position="479"/>
    </location>
</feature>
<reference evidence="4" key="1">
    <citation type="submission" date="2009-08" db="EMBL/GenBank/DDBJ databases">
        <title>Annotation of Salpingoeca rosetta.</title>
        <authorList>
            <consortium name="The Broad Institute Genome Sequencing Platform"/>
            <person name="Russ C."/>
            <person name="Cuomo C."/>
            <person name="Burger G."/>
            <person name="Gray M.W."/>
            <person name="Holland P.W.H."/>
            <person name="King N."/>
            <person name="Lang F.B.F."/>
            <person name="Roger A.J."/>
            <person name="Ruiz-Trillo I."/>
            <person name="Young S.K."/>
            <person name="Zeng Q."/>
            <person name="Gargeya S."/>
            <person name="Alvarado L."/>
            <person name="Berlin A."/>
            <person name="Chapman S.B."/>
            <person name="Chen Z."/>
            <person name="Freedman E."/>
            <person name="Gellesch M."/>
            <person name="Goldberg J."/>
            <person name="Griggs A."/>
            <person name="Gujja S."/>
            <person name="Heilman E."/>
            <person name="Heiman D."/>
            <person name="Howarth C."/>
            <person name="Mehta T."/>
            <person name="Neiman D."/>
            <person name="Pearson M."/>
            <person name="Roberts A."/>
            <person name="Saif S."/>
            <person name="Shea T."/>
            <person name="Shenoy N."/>
            <person name="Sisk P."/>
            <person name="Stolte C."/>
            <person name="Sykes S."/>
            <person name="White J."/>
            <person name="Yandava C."/>
            <person name="Haas B."/>
            <person name="Nusbaum C."/>
            <person name="Birren B."/>
        </authorList>
    </citation>
    <scope>NUCLEOTIDE SEQUENCE [LARGE SCALE GENOMIC DNA]</scope>
    <source>
        <strain evidence="4">ATCC 50818</strain>
    </source>
</reference>
<evidence type="ECO:0000256" key="3">
    <source>
        <dbReference type="SAM" id="SignalP"/>
    </source>
</evidence>
<feature type="transmembrane region" description="Helical" evidence="2">
    <location>
        <begin position="168"/>
        <end position="189"/>
    </location>
</feature>
<name>F2U182_SALR5</name>
<dbReference type="KEGG" id="sre:PTSG_01246"/>
<keyword evidence="2" id="KW-0812">Transmembrane</keyword>
<keyword evidence="2" id="KW-1133">Transmembrane helix</keyword>
<keyword evidence="5" id="KW-1185">Reference proteome</keyword>
<evidence type="ECO:0000313" key="4">
    <source>
        <dbReference type="EMBL" id="EGD80656.1"/>
    </source>
</evidence>
<evidence type="ECO:0000256" key="1">
    <source>
        <dbReference type="SAM" id="MobiDB-lite"/>
    </source>
</evidence>
<feature type="region of interest" description="Disordered" evidence="1">
    <location>
        <begin position="337"/>
        <end position="366"/>
    </location>
</feature>
<feature type="transmembrane region" description="Helical" evidence="2">
    <location>
        <begin position="244"/>
        <end position="263"/>
    </location>
</feature>
<dbReference type="Proteomes" id="UP000007799">
    <property type="component" value="Unassembled WGS sequence"/>
</dbReference>
<evidence type="ECO:0000313" key="5">
    <source>
        <dbReference type="Proteomes" id="UP000007799"/>
    </source>
</evidence>
<dbReference type="RefSeq" id="XP_004997217.1">
    <property type="nucleotide sequence ID" value="XM_004997160.1"/>
</dbReference>
<feature type="transmembrane region" description="Helical" evidence="2">
    <location>
        <begin position="275"/>
        <end position="308"/>
    </location>
</feature>
<feature type="signal peptide" evidence="3">
    <location>
        <begin position="1"/>
        <end position="28"/>
    </location>
</feature>
<proteinExistence type="predicted"/>
<feature type="region of interest" description="Disordered" evidence="1">
    <location>
        <begin position="382"/>
        <end position="404"/>
    </location>
</feature>